<organism evidence="1 2">
    <name type="scientific">Sporomusa acidovorans (strain ATCC 49682 / DSM 3132 / Mol)</name>
    <dbReference type="NCBI Taxonomy" id="1123286"/>
    <lineage>
        <taxon>Bacteria</taxon>
        <taxon>Bacillati</taxon>
        <taxon>Bacillota</taxon>
        <taxon>Negativicutes</taxon>
        <taxon>Selenomonadales</taxon>
        <taxon>Sporomusaceae</taxon>
        <taxon>Sporomusa</taxon>
    </lineage>
</organism>
<dbReference type="RefSeq" id="WP_093796036.1">
    <property type="nucleotide sequence ID" value="NZ_CP155571.1"/>
</dbReference>
<protein>
    <recommendedName>
        <fullName evidence="3">DUF2953 domain-containing protein</fullName>
    </recommendedName>
</protein>
<reference evidence="1" key="1">
    <citation type="submission" date="2024-05" db="EMBL/GenBank/DDBJ databases">
        <title>Isolation and characterization of Sporomusa carbonis sp. nov., a carboxydotrophic hydrogenogen in the genus of Sporomusa isolated from a charcoal burning pile.</title>
        <authorList>
            <person name="Boeer T."/>
            <person name="Rosenbaum F."/>
            <person name="Eysell L."/>
            <person name="Mueller V."/>
            <person name="Daniel R."/>
            <person name="Poehlein A."/>
        </authorList>
    </citation>
    <scope>NUCLEOTIDE SEQUENCE [LARGE SCALE GENOMIC DNA]</scope>
    <source>
        <strain evidence="1">DSM 3132</strain>
    </source>
</reference>
<evidence type="ECO:0008006" key="3">
    <source>
        <dbReference type="Google" id="ProtNLM"/>
    </source>
</evidence>
<evidence type="ECO:0000313" key="2">
    <source>
        <dbReference type="Proteomes" id="UP000216052"/>
    </source>
</evidence>
<keyword evidence="2" id="KW-1185">Reference proteome</keyword>
<name>A0ABZ3J5Y2_SPOA4</name>
<gene>
    <name evidence="1" type="ORF">SPACI_038940</name>
</gene>
<accession>A0ABZ3J5Y2</accession>
<dbReference type="EMBL" id="CP155571">
    <property type="protein sequence ID" value="XFO73787.1"/>
    <property type="molecule type" value="Genomic_DNA"/>
</dbReference>
<evidence type="ECO:0000313" key="1">
    <source>
        <dbReference type="EMBL" id="XFO73787.1"/>
    </source>
</evidence>
<sequence>MMIGAISLIMLLAMLLIAPIKYCIIGQRQERSYGEIKVSWLWVVEVCYSYDSQAGFNNYIKLLCKKISFLRRKNKAAAAPKKNFDFKYLLDKAFLKKAIKFFKDLVDHIKPQTFVLTGKIGLDNPFNTAMAIGMLSQINMPGVTIEPIFDEEILEGKLEIRGEVVSGIVLIMFIKFLITQPVRNIVIKLIKNKGEKSYVH</sequence>
<proteinExistence type="predicted"/>
<dbReference type="Proteomes" id="UP000216052">
    <property type="component" value="Chromosome"/>
</dbReference>